<gene>
    <name evidence="1" type="ORF">SMC2_08950</name>
</gene>
<evidence type="ECO:0000313" key="2">
    <source>
        <dbReference type="Proteomes" id="UP000265724"/>
    </source>
</evidence>
<sequence>MDTPEVETVLLACQAVERKGTFKSVELTMLLTHSFVVLAPFDQAKVRKIHEARTADAKSQGASRFQQMWYAAQAPFALIDGYAGMTLVDVQVELPTARVVGYADLEEISLLESTPPAAARFRPRTPGESPHKLILRTTTGEISLQVDGHTDPRELRRLLRGIAGDRFAMDK</sequence>
<name>A0ABX9MBV9_9BACT</name>
<reference evidence="1 2" key="1">
    <citation type="submission" date="2018-09" db="EMBL/GenBank/DDBJ databases">
        <title>Discovery and Ecogenomic Context for Candidatus Cryosericales, a Global Caldiserica Order Active in Thawing Permafrost.</title>
        <authorList>
            <person name="Martinez M.A."/>
            <person name="Woodcroft B.J."/>
            <person name="Ignacio Espinoza J.C."/>
            <person name="Zayed A."/>
            <person name="Singleton C.M."/>
            <person name="Boyd J."/>
            <person name="Li Y.-F."/>
            <person name="Purvine S."/>
            <person name="Maughan H."/>
            <person name="Hodgkins S.B."/>
            <person name="Anderson D."/>
            <person name="Sederholm M."/>
            <person name="Temperton B."/>
            <person name="Saleska S.R."/>
            <person name="Tyson G.W."/>
            <person name="Rich V.I."/>
        </authorList>
    </citation>
    <scope>NUCLEOTIDE SEQUENCE [LARGE SCALE GENOMIC DNA]</scope>
    <source>
        <strain evidence="1 2">SMC2</strain>
    </source>
</reference>
<organism evidence="1 2">
    <name type="scientific">Candidatus Cryosericum hinesii</name>
    <dbReference type="NCBI Taxonomy" id="2290915"/>
    <lineage>
        <taxon>Bacteria</taxon>
        <taxon>Pseudomonadati</taxon>
        <taxon>Caldisericota/Cryosericota group</taxon>
        <taxon>Candidatus Cryosericota</taxon>
        <taxon>Candidatus Cryosericia</taxon>
        <taxon>Candidatus Cryosericales</taxon>
        <taxon>Candidatus Cryosericaceae</taxon>
        <taxon>Candidatus Cryosericum</taxon>
    </lineage>
</organism>
<dbReference type="EMBL" id="QXIX01000061">
    <property type="protein sequence ID" value="RIE11518.1"/>
    <property type="molecule type" value="Genomic_DNA"/>
</dbReference>
<dbReference type="Proteomes" id="UP000265724">
    <property type="component" value="Unassembled WGS sequence"/>
</dbReference>
<protein>
    <submittedName>
        <fullName evidence="1">Uncharacterized protein</fullName>
    </submittedName>
</protein>
<accession>A0ABX9MBV9</accession>
<keyword evidence="2" id="KW-1185">Reference proteome</keyword>
<comment type="caution">
    <text evidence="1">The sequence shown here is derived from an EMBL/GenBank/DDBJ whole genome shotgun (WGS) entry which is preliminary data.</text>
</comment>
<proteinExistence type="predicted"/>
<evidence type="ECO:0000313" key="1">
    <source>
        <dbReference type="EMBL" id="RIE11518.1"/>
    </source>
</evidence>
<dbReference type="RefSeq" id="WP_119124283.1">
    <property type="nucleotide sequence ID" value="NZ_QXIX01000061.1"/>
</dbReference>